<keyword evidence="2" id="KW-0472">Membrane</keyword>
<evidence type="ECO:0000313" key="3">
    <source>
        <dbReference type="EMBL" id="MBP5856553.1"/>
    </source>
</evidence>
<proteinExistence type="predicted"/>
<evidence type="ECO:0000256" key="2">
    <source>
        <dbReference type="SAM" id="Phobius"/>
    </source>
</evidence>
<protein>
    <submittedName>
        <fullName evidence="3">Uncharacterized protein</fullName>
    </submittedName>
</protein>
<name>A0A8J7SHP2_9PROT</name>
<dbReference type="Proteomes" id="UP000672602">
    <property type="component" value="Unassembled WGS sequence"/>
</dbReference>
<evidence type="ECO:0000256" key="1">
    <source>
        <dbReference type="SAM" id="MobiDB-lite"/>
    </source>
</evidence>
<organism evidence="3 4">
    <name type="scientific">Marivibrio halodurans</name>
    <dbReference type="NCBI Taxonomy" id="2039722"/>
    <lineage>
        <taxon>Bacteria</taxon>
        <taxon>Pseudomonadati</taxon>
        <taxon>Pseudomonadota</taxon>
        <taxon>Alphaproteobacteria</taxon>
        <taxon>Rhodospirillales</taxon>
        <taxon>Rhodospirillaceae</taxon>
        <taxon>Marivibrio</taxon>
    </lineage>
</organism>
<dbReference type="RefSeq" id="WP_210681120.1">
    <property type="nucleotide sequence ID" value="NZ_JAGMWN010000002.1"/>
</dbReference>
<gene>
    <name evidence="3" type="ORF">KAJ83_06010</name>
</gene>
<dbReference type="EMBL" id="JAGMWN010000002">
    <property type="protein sequence ID" value="MBP5856553.1"/>
    <property type="molecule type" value="Genomic_DNA"/>
</dbReference>
<sequence>MTHEDERTVVPHAPQSGANRNAGHGGSVEAAAFWALGALLLAGALIAAALQISQARQSEAPFDGLAGGGFCAAAGLGARDFLLGAPARTEQIDQTPVPR</sequence>
<comment type="caution">
    <text evidence="3">The sequence shown here is derived from an EMBL/GenBank/DDBJ whole genome shotgun (WGS) entry which is preliminary data.</text>
</comment>
<keyword evidence="2" id="KW-1133">Transmembrane helix</keyword>
<feature type="region of interest" description="Disordered" evidence="1">
    <location>
        <begin position="1"/>
        <end position="24"/>
    </location>
</feature>
<keyword evidence="4" id="KW-1185">Reference proteome</keyword>
<dbReference type="AlphaFoldDB" id="A0A8J7SHP2"/>
<evidence type="ECO:0000313" key="4">
    <source>
        <dbReference type="Proteomes" id="UP000672602"/>
    </source>
</evidence>
<reference evidence="3" key="1">
    <citation type="submission" date="2021-04" db="EMBL/GenBank/DDBJ databases">
        <authorList>
            <person name="Zhang D.-C."/>
        </authorList>
    </citation>
    <scope>NUCLEOTIDE SEQUENCE</scope>
    <source>
        <strain evidence="3">CGMCC 1.15697</strain>
    </source>
</reference>
<accession>A0A8J7SHP2</accession>
<feature type="transmembrane region" description="Helical" evidence="2">
    <location>
        <begin position="31"/>
        <end position="50"/>
    </location>
</feature>
<keyword evidence="2" id="KW-0812">Transmembrane</keyword>